<dbReference type="GO" id="GO:0016787">
    <property type="term" value="F:hydrolase activity"/>
    <property type="evidence" value="ECO:0007669"/>
    <property type="project" value="UniProtKB-UniRule"/>
</dbReference>
<evidence type="ECO:0000313" key="9">
    <source>
        <dbReference type="Proteomes" id="UP001058072"/>
    </source>
</evidence>
<feature type="domain" description="PNPLA" evidence="5">
    <location>
        <begin position="5"/>
        <end position="171"/>
    </location>
</feature>
<dbReference type="EMBL" id="CP071250">
    <property type="protein sequence ID" value="UUF08716.1"/>
    <property type="molecule type" value="Genomic_DNA"/>
</dbReference>
<gene>
    <name evidence="6" type="ORF">J0J69_12520</name>
    <name evidence="7" type="ORF">J0J70_01440</name>
</gene>
<dbReference type="InterPro" id="IPR037483">
    <property type="entry name" value="YjjU-like"/>
</dbReference>
<dbReference type="Pfam" id="PF19890">
    <property type="entry name" value="DUF6363"/>
    <property type="match status" value="1"/>
</dbReference>
<evidence type="ECO:0000313" key="7">
    <source>
        <dbReference type="EMBL" id="UUF08716.1"/>
    </source>
</evidence>
<keyword evidence="1 4" id="KW-0378">Hydrolase</keyword>
<organism evidence="7 9">
    <name type="scientific">Turicibacter bilis</name>
    <dbReference type="NCBI Taxonomy" id="2735723"/>
    <lineage>
        <taxon>Bacteria</taxon>
        <taxon>Bacillati</taxon>
        <taxon>Bacillota</taxon>
        <taxon>Erysipelotrichia</taxon>
        <taxon>Erysipelotrichales</taxon>
        <taxon>Turicibacteraceae</taxon>
        <taxon>Turicibacter</taxon>
    </lineage>
</organism>
<evidence type="ECO:0000259" key="5">
    <source>
        <dbReference type="PROSITE" id="PS51635"/>
    </source>
</evidence>
<dbReference type="SUPFAM" id="SSF52151">
    <property type="entry name" value="FabD/lysophospholipase-like"/>
    <property type="match status" value="1"/>
</dbReference>
<feature type="short sequence motif" description="DGA/G" evidence="4">
    <location>
        <begin position="158"/>
        <end position="160"/>
    </location>
</feature>
<dbReference type="InterPro" id="IPR002641">
    <property type="entry name" value="PNPLA_dom"/>
</dbReference>
<evidence type="ECO:0000256" key="1">
    <source>
        <dbReference type="ARBA" id="ARBA00022801"/>
    </source>
</evidence>
<dbReference type="PANTHER" id="PTHR14226:SF25">
    <property type="entry name" value="PHOSPHOESTERASE"/>
    <property type="match status" value="1"/>
</dbReference>
<evidence type="ECO:0000256" key="4">
    <source>
        <dbReference type="PROSITE-ProRule" id="PRU01161"/>
    </source>
</evidence>
<accession>A0A9Q9CKA4</accession>
<keyword evidence="3 4" id="KW-0443">Lipid metabolism</keyword>
<dbReference type="InterPro" id="IPR050301">
    <property type="entry name" value="NTE"/>
</dbReference>
<dbReference type="RefSeq" id="WP_055244445.1">
    <property type="nucleotide sequence ID" value="NZ_CP071249.1"/>
</dbReference>
<dbReference type="EMBL" id="CP071249">
    <property type="protein sequence ID" value="UUF05840.1"/>
    <property type="molecule type" value="Genomic_DNA"/>
</dbReference>
<reference evidence="7 8" key="1">
    <citation type="submission" date="2021-03" db="EMBL/GenBank/DDBJ databases">
        <title>Comparative Genomics and Metabolomics in the genus Turicibacter.</title>
        <authorList>
            <person name="Maki J."/>
            <person name="Looft T."/>
        </authorList>
    </citation>
    <scope>NUCLEOTIDE SEQUENCE</scope>
    <source>
        <strain evidence="7">ISU324</strain>
        <strain evidence="6 8">MMM721</strain>
    </source>
</reference>
<dbReference type="CDD" id="cd07208">
    <property type="entry name" value="Pat_hypo_Ecoli_yjju_like"/>
    <property type="match status" value="1"/>
</dbReference>
<dbReference type="PANTHER" id="PTHR14226">
    <property type="entry name" value="NEUROPATHY TARGET ESTERASE/SWISS CHEESE D.MELANOGASTER"/>
    <property type="match status" value="1"/>
</dbReference>
<dbReference type="GO" id="GO:0016042">
    <property type="term" value="P:lipid catabolic process"/>
    <property type="evidence" value="ECO:0007669"/>
    <property type="project" value="UniProtKB-UniRule"/>
</dbReference>
<feature type="active site" description="Nucleophile" evidence="4">
    <location>
        <position position="38"/>
    </location>
</feature>
<sequence>MKVGIVLEGGGMRGLYTSGVLDYLLDQDIMADYVIGVSAGACNGVSYVSKQRGRNFRVNTSYLNDKRYLSLNNFIKTKSLFGMDFIFNQIPHQLDLFDYDTFLASSCEFKVGVTDALTGQPVYFDKTHLNYDSTIIKASSSIPVFSPIVPYQEGEYLDGGTSDSIPVKQALKDGCDHVIVVLTRDRSFIKEPESFRFIYSRALKKYPNMIKTLDNRHLMYNETLEFIKQLEQEGKATVIAPSHPIKISRFEKDINKLKELYELGYQDAATQINKIKKLKD</sequence>
<name>A0A9Q9CKA4_9FIRM</name>
<dbReference type="InterPro" id="IPR045943">
    <property type="entry name" value="DUF6363"/>
</dbReference>
<dbReference type="InterPro" id="IPR016035">
    <property type="entry name" value="Acyl_Trfase/lysoPLipase"/>
</dbReference>
<protein>
    <submittedName>
        <fullName evidence="7">Patatin family protein</fullName>
    </submittedName>
</protein>
<evidence type="ECO:0000313" key="6">
    <source>
        <dbReference type="EMBL" id="UUF05840.1"/>
    </source>
</evidence>
<dbReference type="PROSITE" id="PS51635">
    <property type="entry name" value="PNPLA"/>
    <property type="match status" value="1"/>
</dbReference>
<feature type="short sequence motif" description="GXGXXG" evidence="4">
    <location>
        <begin position="9"/>
        <end position="14"/>
    </location>
</feature>
<keyword evidence="8" id="KW-1185">Reference proteome</keyword>
<proteinExistence type="predicted"/>
<evidence type="ECO:0000256" key="3">
    <source>
        <dbReference type="ARBA" id="ARBA00023098"/>
    </source>
</evidence>
<evidence type="ECO:0000313" key="8">
    <source>
        <dbReference type="Proteomes" id="UP001058016"/>
    </source>
</evidence>
<dbReference type="Pfam" id="PF01734">
    <property type="entry name" value="Patatin"/>
    <property type="match status" value="1"/>
</dbReference>
<dbReference type="Gene3D" id="3.40.1090.10">
    <property type="entry name" value="Cytosolic phospholipase A2 catalytic domain"/>
    <property type="match status" value="2"/>
</dbReference>
<feature type="short sequence motif" description="GXSXG" evidence="4">
    <location>
        <begin position="36"/>
        <end position="40"/>
    </location>
</feature>
<dbReference type="AlphaFoldDB" id="A0A9Q9CKA4"/>
<dbReference type="Proteomes" id="UP001058016">
    <property type="component" value="Chromosome"/>
</dbReference>
<feature type="active site" description="Proton acceptor" evidence="4">
    <location>
        <position position="158"/>
    </location>
</feature>
<keyword evidence="2 4" id="KW-0442">Lipid degradation</keyword>
<evidence type="ECO:0000256" key="2">
    <source>
        <dbReference type="ARBA" id="ARBA00022963"/>
    </source>
</evidence>
<dbReference type="Proteomes" id="UP001058072">
    <property type="component" value="Chromosome"/>
</dbReference>